<reference evidence="4 6" key="1">
    <citation type="submission" date="2016-10" db="EMBL/GenBank/DDBJ databases">
        <authorList>
            <person name="de Groot N.N."/>
        </authorList>
    </citation>
    <scope>NUCLEOTIDE SEQUENCE [LARGE SCALE GENOMIC DNA]</scope>
    <source>
        <strain evidence="4 6">CDM_5</strain>
    </source>
</reference>
<feature type="domain" description="DUF7436" evidence="3">
    <location>
        <begin position="109"/>
        <end position="265"/>
    </location>
</feature>
<dbReference type="Pfam" id="PF01978">
    <property type="entry name" value="TrmB"/>
    <property type="match status" value="1"/>
</dbReference>
<dbReference type="OrthoDB" id="202962at2157"/>
<protein>
    <submittedName>
        <fullName evidence="4">Sugar-specific transcriptional regulator TrmB</fullName>
    </submittedName>
    <submittedName>
        <fullName evidence="5">TrmB family transcriptional regulator</fullName>
    </submittedName>
</protein>
<evidence type="ECO:0000313" key="4">
    <source>
        <dbReference type="EMBL" id="SEL54054.1"/>
    </source>
</evidence>
<dbReference type="GeneID" id="74527527"/>
<accession>A0A1H7R2B9</accession>
<dbReference type="InterPro" id="IPR051797">
    <property type="entry name" value="TrmB-like"/>
</dbReference>
<dbReference type="Proteomes" id="UP000183894">
    <property type="component" value="Unassembled WGS sequence"/>
</dbReference>
<dbReference type="InterPro" id="IPR002831">
    <property type="entry name" value="Tscrpt_reg_TrmB_N"/>
</dbReference>
<dbReference type="Pfam" id="PF24217">
    <property type="entry name" value="DUF7436"/>
    <property type="match status" value="1"/>
</dbReference>
<dbReference type="AlphaFoldDB" id="A0A1H7R2B9"/>
<dbReference type="InterPro" id="IPR036390">
    <property type="entry name" value="WH_DNA-bd_sf"/>
</dbReference>
<proteinExistence type="predicted"/>
<reference evidence="5" key="2">
    <citation type="submission" date="2021-07" db="EMBL/GenBank/DDBJ databases">
        <title>Studies on halocins as antimicrobial molecules from haloarchaea.</title>
        <authorList>
            <person name="Kumar S."/>
            <person name="Khare S.K."/>
        </authorList>
    </citation>
    <scope>NUCLEOTIDE SEQUENCE</scope>
    <source>
        <strain evidence="5">NCIM 5678</strain>
    </source>
</reference>
<sequence>MASLRDLGLSEYEARAYRALLRTGATTAKELSRASDVPMGRIYDVLNSLEQYHLIRSQAASRPKKYVAVEPDTALDRLLESKRQELDEKAQQYQEVVDELTTELDAAEPVHDQFWTAAVGDDETVDLLIERLSAADESLVMVAGTPSPQFDLGAVGDLVVEEIEAALERGVEVSVLMSPDMVDSLPESVGRRYMDQLSDHPQFHVRTAENLTGVFNLIDDVEVCIEVPNPLDPGQAFAMIDLKDPDFAADLRETFEPRWERAVPLAL</sequence>
<gene>
    <name evidence="5" type="ORF">KU306_01490</name>
    <name evidence="4" type="ORF">SAMN04488691_105235</name>
</gene>
<dbReference type="Gene3D" id="1.10.10.10">
    <property type="entry name" value="Winged helix-like DNA-binding domain superfamily/Winged helix DNA-binding domain"/>
    <property type="match status" value="1"/>
</dbReference>
<evidence type="ECO:0000313" key="6">
    <source>
        <dbReference type="Proteomes" id="UP000183894"/>
    </source>
</evidence>
<dbReference type="RefSeq" id="WP_007542693.1">
    <property type="nucleotide sequence ID" value="NZ_CP078063.1"/>
</dbReference>
<feature type="coiled-coil region" evidence="1">
    <location>
        <begin position="76"/>
        <end position="103"/>
    </location>
</feature>
<dbReference type="SUPFAM" id="SSF46785">
    <property type="entry name" value="Winged helix' DNA-binding domain"/>
    <property type="match status" value="1"/>
</dbReference>
<name>A0A1H7R2B9_HALLR</name>
<dbReference type="EMBL" id="FOAD01000005">
    <property type="protein sequence ID" value="SEL54054.1"/>
    <property type="molecule type" value="Genomic_DNA"/>
</dbReference>
<evidence type="ECO:0000259" key="2">
    <source>
        <dbReference type="Pfam" id="PF01978"/>
    </source>
</evidence>
<evidence type="ECO:0000256" key="1">
    <source>
        <dbReference type="SAM" id="Coils"/>
    </source>
</evidence>
<dbReference type="EMBL" id="CP078063">
    <property type="protein sequence ID" value="UVE50601.1"/>
    <property type="molecule type" value="Genomic_DNA"/>
</dbReference>
<feature type="domain" description="Transcription regulator TrmB N-terminal" evidence="2">
    <location>
        <begin position="4"/>
        <end position="71"/>
    </location>
</feature>
<evidence type="ECO:0000259" key="3">
    <source>
        <dbReference type="Pfam" id="PF24217"/>
    </source>
</evidence>
<dbReference type="InterPro" id="IPR055859">
    <property type="entry name" value="DUF7436"/>
</dbReference>
<evidence type="ECO:0000313" key="7">
    <source>
        <dbReference type="Proteomes" id="UP001058330"/>
    </source>
</evidence>
<keyword evidence="7" id="KW-1185">Reference proteome</keyword>
<dbReference type="Proteomes" id="UP001058330">
    <property type="component" value="Chromosome"/>
</dbReference>
<dbReference type="PANTHER" id="PTHR34293:SF1">
    <property type="entry name" value="HTH-TYPE TRANSCRIPTIONAL REGULATOR TRMBL2"/>
    <property type="match status" value="1"/>
</dbReference>
<dbReference type="InterPro" id="IPR036388">
    <property type="entry name" value="WH-like_DNA-bd_sf"/>
</dbReference>
<dbReference type="SUPFAM" id="SSF56024">
    <property type="entry name" value="Phospholipase D/nuclease"/>
    <property type="match status" value="1"/>
</dbReference>
<keyword evidence="1" id="KW-0175">Coiled coil</keyword>
<organism evidence="4 6">
    <name type="scientific">Haloferax larsenii</name>
    <dbReference type="NCBI Taxonomy" id="302484"/>
    <lineage>
        <taxon>Archaea</taxon>
        <taxon>Methanobacteriati</taxon>
        <taxon>Methanobacteriota</taxon>
        <taxon>Stenosarchaea group</taxon>
        <taxon>Halobacteria</taxon>
        <taxon>Halobacteriales</taxon>
        <taxon>Haloferacaceae</taxon>
        <taxon>Haloferax</taxon>
    </lineage>
</organism>
<evidence type="ECO:0000313" key="5">
    <source>
        <dbReference type="EMBL" id="UVE50601.1"/>
    </source>
</evidence>
<dbReference type="PANTHER" id="PTHR34293">
    <property type="entry name" value="HTH-TYPE TRANSCRIPTIONAL REGULATOR TRMBL2"/>
    <property type="match status" value="1"/>
</dbReference>